<reference evidence="6" key="1">
    <citation type="submission" date="2018-02" db="EMBL/GenBank/DDBJ databases">
        <authorList>
            <person name="Moore K."/>
            <person name="Momper L."/>
        </authorList>
    </citation>
    <scope>NUCLEOTIDE SEQUENCE [LARGE SCALE GENOMIC DNA]</scope>
    <source>
        <strain evidence="6">ULC18</strain>
    </source>
</reference>
<dbReference type="GO" id="GO:0046872">
    <property type="term" value="F:metal ion binding"/>
    <property type="evidence" value="ECO:0007669"/>
    <property type="project" value="InterPro"/>
</dbReference>
<accession>A0A2T1E527</accession>
<dbReference type="PANTHER" id="PTHR11851">
    <property type="entry name" value="METALLOPROTEASE"/>
    <property type="match status" value="1"/>
</dbReference>
<organism evidence="5 6">
    <name type="scientific">Stenomitos frigidus ULC18</name>
    <dbReference type="NCBI Taxonomy" id="2107698"/>
    <lineage>
        <taxon>Bacteria</taxon>
        <taxon>Bacillati</taxon>
        <taxon>Cyanobacteriota</taxon>
        <taxon>Cyanophyceae</taxon>
        <taxon>Leptolyngbyales</taxon>
        <taxon>Leptolyngbyaceae</taxon>
        <taxon>Stenomitos</taxon>
    </lineage>
</organism>
<proteinExistence type="inferred from homology"/>
<dbReference type="Pfam" id="PF05193">
    <property type="entry name" value="Peptidase_M16_C"/>
    <property type="match status" value="2"/>
</dbReference>
<dbReference type="EMBL" id="PVWK01000084">
    <property type="protein sequence ID" value="PSB27862.1"/>
    <property type="molecule type" value="Genomic_DNA"/>
</dbReference>
<name>A0A2T1E527_9CYAN</name>
<dbReference type="SUPFAM" id="SSF63411">
    <property type="entry name" value="LuxS/MPP-like metallohydrolase"/>
    <property type="match status" value="4"/>
</dbReference>
<feature type="domain" description="Peptidase M16 C-terminal" evidence="4">
    <location>
        <begin position="228"/>
        <end position="423"/>
    </location>
</feature>
<dbReference type="InterPro" id="IPR007863">
    <property type="entry name" value="Peptidase_M16_C"/>
</dbReference>
<gene>
    <name evidence="5" type="ORF">C7B82_15915</name>
</gene>
<comment type="similarity">
    <text evidence="1">Belongs to the peptidase M16 family.</text>
</comment>
<dbReference type="Gene3D" id="3.30.830.10">
    <property type="entry name" value="Metalloenzyme, LuxS/M16 peptidase-like"/>
    <property type="match status" value="4"/>
</dbReference>
<dbReference type="InterPro" id="IPR011249">
    <property type="entry name" value="Metalloenz_LuxS/M16"/>
</dbReference>
<dbReference type="Pfam" id="PF00675">
    <property type="entry name" value="Peptidase_M16"/>
    <property type="match status" value="2"/>
</dbReference>
<evidence type="ECO:0000256" key="2">
    <source>
        <dbReference type="SAM" id="MobiDB-lite"/>
    </source>
</evidence>
<evidence type="ECO:0000259" key="4">
    <source>
        <dbReference type="Pfam" id="PF05193"/>
    </source>
</evidence>
<evidence type="ECO:0000256" key="1">
    <source>
        <dbReference type="ARBA" id="ARBA00007261"/>
    </source>
</evidence>
<dbReference type="AlphaFoldDB" id="A0A2T1E527"/>
<evidence type="ECO:0000259" key="3">
    <source>
        <dbReference type="Pfam" id="PF00675"/>
    </source>
</evidence>
<dbReference type="OrthoDB" id="9811314at2"/>
<feature type="compositionally biased region" description="Low complexity" evidence="2">
    <location>
        <begin position="281"/>
        <end position="303"/>
    </location>
</feature>
<feature type="region of interest" description="Disordered" evidence="2">
    <location>
        <begin position="274"/>
        <end position="303"/>
    </location>
</feature>
<feature type="domain" description="Peptidase M16 C-terminal" evidence="4">
    <location>
        <begin position="703"/>
        <end position="882"/>
    </location>
</feature>
<dbReference type="InterPro" id="IPR050361">
    <property type="entry name" value="MPP/UQCRC_Complex"/>
</dbReference>
<dbReference type="Proteomes" id="UP000239576">
    <property type="component" value="Unassembled WGS sequence"/>
</dbReference>
<sequence length="956" mass="102807">MPLPTLLRRYGLPSLLFGLCFGLVLLSGMPVMSQTAIPSNVAAQTKLTPKPQPTAKLPSDALAATVRKTVLENGLTVLIKEVNTAPVVTVQVWYRVGSRNETPGISGIAHQLEHLMFKGTKERPIQFGRFFSALGSESNAFTSYDETAYFGTVEQDKLKALLVLEADRMTNALIDEQQLNSEKRVVISELQGYENNPSYRLGRSVMKAAFPNLPYGLPVGGTKADVQKFTVKQVRDYYRKFYRPDNATLVIVGSFKTDQTLAAVKETFGKVPKGAGAVPGSKPSKPSLAAKQPAALQPAAPQPAVGATKKPIVLKEPGSAALLNEVYPLPPIGNPDVPALQIMDYILTGGRSSRLYQALVESGLASDAGGYAANLIGAGWYEFSVTAAPGKELSQIDTVLQKTLADLRDQSVTQEELDRAKTQFKASIALRNRDITSQAQQLGDDQTSTGDYQFSDRLQAAIATVTPADVQRVAKTYLTPANRTVGFFEPTQLNGKPGTSSNFSQTAENFSPGAPVDPAEVAKYLPKTTASDKKGTQALPEKLNLANGLSVLLLPDRSTPTLTLSGYVKAGTAFDKAGTAGLASLTAANLMNGTKTNDALAIAKRLENRGASLSFSANREGVAIGGNALAADLPTLVRVLGAVLQNASFPDDELGLSRQRALSSLKLELDNPARLARRVFQQTIYPENHPFHTFPTEASLKQITRDNVVQFYQQHYHPDSTVLSLVGDFDSSQVRALLNQELGSWQDPTQDATLAFPKVPLPQTVTRVNPVLPGKTQSITYIGYNGIDRKDPRYYAALVMNQILGGDTLSSRLGTEIRDRQGLTYGIYSTFQAGITSGPFLITMQTAPEDADKAIASTLSLLKQFREKGVTEVEVTAAKRSLTSSYPVELADPDSLASTILMDAVYGLGTNEIREYTDKLNAVTLAQVNQAIQSLLYADRVVVVTAGPGKAAASQK</sequence>
<reference evidence="5 6" key="2">
    <citation type="submission" date="2018-03" db="EMBL/GenBank/DDBJ databases">
        <title>The ancient ancestry and fast evolution of plastids.</title>
        <authorList>
            <person name="Moore K.R."/>
            <person name="Magnabosco C."/>
            <person name="Momper L."/>
            <person name="Gold D.A."/>
            <person name="Bosak T."/>
            <person name="Fournier G.P."/>
        </authorList>
    </citation>
    <scope>NUCLEOTIDE SEQUENCE [LARGE SCALE GENOMIC DNA]</scope>
    <source>
        <strain evidence="5 6">ULC18</strain>
    </source>
</reference>
<feature type="domain" description="Peptidase M16 N-terminal" evidence="3">
    <location>
        <begin position="553"/>
        <end position="663"/>
    </location>
</feature>
<keyword evidence="6" id="KW-1185">Reference proteome</keyword>
<dbReference type="RefSeq" id="WP_106257272.1">
    <property type="nucleotide sequence ID" value="NZ_CAWNSW010000089.1"/>
</dbReference>
<protein>
    <submittedName>
        <fullName evidence="5">Peptidase M16</fullName>
    </submittedName>
</protein>
<feature type="domain" description="Peptidase M16 N-terminal" evidence="3">
    <location>
        <begin position="77"/>
        <end position="222"/>
    </location>
</feature>
<dbReference type="InterPro" id="IPR011765">
    <property type="entry name" value="Pept_M16_N"/>
</dbReference>
<dbReference type="PANTHER" id="PTHR11851:SF49">
    <property type="entry name" value="MITOCHONDRIAL-PROCESSING PEPTIDASE SUBUNIT ALPHA"/>
    <property type="match status" value="1"/>
</dbReference>
<evidence type="ECO:0000313" key="6">
    <source>
        <dbReference type="Proteomes" id="UP000239576"/>
    </source>
</evidence>
<evidence type="ECO:0000313" key="5">
    <source>
        <dbReference type="EMBL" id="PSB27862.1"/>
    </source>
</evidence>
<comment type="caution">
    <text evidence="5">The sequence shown here is derived from an EMBL/GenBank/DDBJ whole genome shotgun (WGS) entry which is preliminary data.</text>
</comment>